<dbReference type="EMBL" id="KZ820266">
    <property type="protein sequence ID" value="PWN48114.1"/>
    <property type="molecule type" value="Genomic_DNA"/>
</dbReference>
<feature type="non-terminal residue" evidence="1">
    <location>
        <position position="1"/>
    </location>
</feature>
<organism evidence="1 2">
    <name type="scientific">Violaceomyces palustris</name>
    <dbReference type="NCBI Taxonomy" id="1673888"/>
    <lineage>
        <taxon>Eukaryota</taxon>
        <taxon>Fungi</taxon>
        <taxon>Dikarya</taxon>
        <taxon>Basidiomycota</taxon>
        <taxon>Ustilaginomycotina</taxon>
        <taxon>Ustilaginomycetes</taxon>
        <taxon>Violaceomycetales</taxon>
        <taxon>Violaceomycetaceae</taxon>
        <taxon>Violaceomyces</taxon>
    </lineage>
</organism>
<evidence type="ECO:0000313" key="1">
    <source>
        <dbReference type="EMBL" id="PWN48114.1"/>
    </source>
</evidence>
<keyword evidence="2" id="KW-1185">Reference proteome</keyword>
<protein>
    <submittedName>
        <fullName evidence="1">Uncharacterized protein</fullName>
    </submittedName>
</protein>
<accession>A0ACD0NQT7</accession>
<name>A0ACD0NQT7_9BASI</name>
<evidence type="ECO:0000313" key="2">
    <source>
        <dbReference type="Proteomes" id="UP000245626"/>
    </source>
</evidence>
<reference evidence="1 2" key="1">
    <citation type="journal article" date="2018" name="Mol. Biol. Evol.">
        <title>Broad Genomic Sampling Reveals a Smut Pathogenic Ancestry of the Fungal Clade Ustilaginomycotina.</title>
        <authorList>
            <person name="Kijpornyongpan T."/>
            <person name="Mondo S.J."/>
            <person name="Barry K."/>
            <person name="Sandor L."/>
            <person name="Lee J."/>
            <person name="Lipzen A."/>
            <person name="Pangilinan J."/>
            <person name="LaButti K."/>
            <person name="Hainaut M."/>
            <person name="Henrissat B."/>
            <person name="Grigoriev I.V."/>
            <person name="Spatafora J.W."/>
            <person name="Aime M.C."/>
        </authorList>
    </citation>
    <scope>NUCLEOTIDE SEQUENCE [LARGE SCALE GENOMIC DNA]</scope>
    <source>
        <strain evidence="1 2">SA 807</strain>
    </source>
</reference>
<dbReference type="Proteomes" id="UP000245626">
    <property type="component" value="Unassembled WGS sequence"/>
</dbReference>
<gene>
    <name evidence="1" type="ORF">IE53DRAFT_320001</name>
</gene>
<proteinExistence type="predicted"/>
<sequence>IYCFDLLEWAQRDWAGQPFWKRHKELSRHFPPVDLAQARPPHGGFRIPVKRGDRTYACYVWTKNATHEAADLVNASPPEKVAGCDGIILHRRNTSYFQRDLTTCYRWKSPKDLTIDLLLRKSKTESTGEDVPDLLVWMGKGKHVQLKLDLEISGVPKWDGDERIAEFIINSEKYLTFTRWRDDKFCANHMEQVRRTFEHQKNPITWTRVSPKLFSLC</sequence>